<dbReference type="Gene3D" id="3.80.10.10">
    <property type="entry name" value="Ribonuclease Inhibitor"/>
    <property type="match status" value="1"/>
</dbReference>
<proteinExistence type="predicted"/>
<reference evidence="2 3" key="1">
    <citation type="journal article" date="2016" name="Mol. Biol. Evol.">
        <title>Comparative Genomics of Early-Diverging Mushroom-Forming Fungi Provides Insights into the Origins of Lignocellulose Decay Capabilities.</title>
        <authorList>
            <person name="Nagy L.G."/>
            <person name="Riley R."/>
            <person name="Tritt A."/>
            <person name="Adam C."/>
            <person name="Daum C."/>
            <person name="Floudas D."/>
            <person name="Sun H."/>
            <person name="Yadav J.S."/>
            <person name="Pangilinan J."/>
            <person name="Larsson K.H."/>
            <person name="Matsuura K."/>
            <person name="Barry K."/>
            <person name="Labutti K."/>
            <person name="Kuo R."/>
            <person name="Ohm R.A."/>
            <person name="Bhattacharya S.S."/>
            <person name="Shirouzu T."/>
            <person name="Yoshinaga Y."/>
            <person name="Martin F.M."/>
            <person name="Grigoriev I.V."/>
            <person name="Hibbett D.S."/>
        </authorList>
    </citation>
    <scope>NUCLEOTIDE SEQUENCE [LARGE SCALE GENOMIC DNA]</scope>
    <source>
        <strain evidence="2 3">HHB12029</strain>
    </source>
</reference>
<dbReference type="AlphaFoldDB" id="A0A165BDY0"/>
<dbReference type="Proteomes" id="UP000077266">
    <property type="component" value="Unassembled WGS sequence"/>
</dbReference>
<dbReference type="CDD" id="cd09917">
    <property type="entry name" value="F-box_SF"/>
    <property type="match status" value="1"/>
</dbReference>
<protein>
    <recommendedName>
        <fullName evidence="1">F-box domain-containing protein</fullName>
    </recommendedName>
</protein>
<evidence type="ECO:0000313" key="3">
    <source>
        <dbReference type="Proteomes" id="UP000077266"/>
    </source>
</evidence>
<evidence type="ECO:0000259" key="1">
    <source>
        <dbReference type="SMART" id="SM00256"/>
    </source>
</evidence>
<dbReference type="SMART" id="SM00256">
    <property type="entry name" value="FBOX"/>
    <property type="match status" value="1"/>
</dbReference>
<name>A0A165BDY0_EXIGL</name>
<sequence length="531" mass="59537">MDSLDSVDRPGIPATFPPELLLVIFDHCARSDIVRAARVSRAWRATATSHARYYFYVSMSQPSLSTSTMSSVVQAVSRFASQIAAITARGVRLAVDVKMQHSWSFDSEVDIAALDDIILNSIASSLPFAVSLTLALSARIYNALCARLSLRPAHALERLNISIRGYREASPLSLDLFAETSPKLWDVVLDSVPLLSGEYPAFRLVTRVALGPLPVHCMSTTSKVFPCAQRVSMTVNDAYDDAMPLDVPEHWASQLARLHILMDRDTLPADILSLFSATSPVADVELDWWSGLSSYRRAPEYIAISDYLQNMNGLLDISISTPDYRGYTTALVIRDLESGVRRTFREPRFLDSDDESNGRTEHGCDLVSYNFTTERFRPGLSKIVALHVEPSFWHEVDHLAERLPSLRFVEFVLPADRYNKQDIVTVGSNSWTLQEHAEGPQSQSYRAVDLVISAPGHLMLQIEAVTILRMLRQCRFLRPGVHPRITLMNISRIPCEQDNELDLYTPLRRDNLEHLATLRIGPLGRATRWGL</sequence>
<feature type="domain" description="F-box" evidence="1">
    <location>
        <begin position="16"/>
        <end position="56"/>
    </location>
</feature>
<organism evidence="2 3">
    <name type="scientific">Exidia glandulosa HHB12029</name>
    <dbReference type="NCBI Taxonomy" id="1314781"/>
    <lineage>
        <taxon>Eukaryota</taxon>
        <taxon>Fungi</taxon>
        <taxon>Dikarya</taxon>
        <taxon>Basidiomycota</taxon>
        <taxon>Agaricomycotina</taxon>
        <taxon>Agaricomycetes</taxon>
        <taxon>Auriculariales</taxon>
        <taxon>Exidiaceae</taxon>
        <taxon>Exidia</taxon>
    </lineage>
</organism>
<dbReference type="SUPFAM" id="SSF81383">
    <property type="entry name" value="F-box domain"/>
    <property type="match status" value="1"/>
</dbReference>
<dbReference type="InterPro" id="IPR001810">
    <property type="entry name" value="F-box_dom"/>
</dbReference>
<dbReference type="InterPro" id="IPR036047">
    <property type="entry name" value="F-box-like_dom_sf"/>
</dbReference>
<accession>A0A165BDY0</accession>
<dbReference type="Pfam" id="PF12937">
    <property type="entry name" value="F-box-like"/>
    <property type="match status" value="1"/>
</dbReference>
<evidence type="ECO:0000313" key="2">
    <source>
        <dbReference type="EMBL" id="KZV80420.1"/>
    </source>
</evidence>
<dbReference type="InParanoid" id="A0A165BDY0"/>
<gene>
    <name evidence="2" type="ORF">EXIGLDRAFT_756253</name>
</gene>
<keyword evidence="3" id="KW-1185">Reference proteome</keyword>
<dbReference type="EMBL" id="KV426484">
    <property type="protein sequence ID" value="KZV80420.1"/>
    <property type="molecule type" value="Genomic_DNA"/>
</dbReference>
<dbReference type="InterPro" id="IPR032675">
    <property type="entry name" value="LRR_dom_sf"/>
</dbReference>